<evidence type="ECO:0000313" key="6">
    <source>
        <dbReference type="EMBL" id="TBT88796.1"/>
    </source>
</evidence>
<dbReference type="Proteomes" id="UP000292373">
    <property type="component" value="Unassembled WGS sequence"/>
</dbReference>
<keyword evidence="3 5" id="KW-0131">Cell cycle</keyword>
<dbReference type="EMBL" id="SDMQ01000001">
    <property type="protein sequence ID" value="TBT88796.1"/>
    <property type="molecule type" value="Genomic_DNA"/>
</dbReference>
<dbReference type="HAMAP" id="MF_01197">
    <property type="entry name" value="SepF"/>
    <property type="match status" value="1"/>
</dbReference>
<comment type="function">
    <text evidence="4 5">Cell division protein that is part of the divisome complex and is recruited early to the Z-ring. Probably stimulates Z-ring formation, perhaps through the cross-linking of FtsZ protofilaments. Its function overlaps with FtsA.</text>
</comment>
<dbReference type="Pfam" id="PF04472">
    <property type="entry name" value="SepF"/>
    <property type="match status" value="1"/>
</dbReference>
<comment type="caution">
    <text evidence="6">The sequence shown here is derived from an EMBL/GenBank/DDBJ whole genome shotgun (WGS) entry which is preliminary data.</text>
</comment>
<protein>
    <recommendedName>
        <fullName evidence="5">Cell division protein SepF</fullName>
    </recommendedName>
</protein>
<dbReference type="PANTHER" id="PTHR35798">
    <property type="entry name" value="CELL DIVISION PROTEIN SEPF"/>
    <property type="match status" value="1"/>
</dbReference>
<evidence type="ECO:0000313" key="7">
    <source>
        <dbReference type="Proteomes" id="UP000292373"/>
    </source>
</evidence>
<name>A0A4Q9KJJ1_9ACTN</name>
<dbReference type="InterPro" id="IPR038594">
    <property type="entry name" value="SepF-like_sf"/>
</dbReference>
<accession>A0A4Q9KJJ1</accession>
<dbReference type="PANTHER" id="PTHR35798:SF1">
    <property type="entry name" value="CELL DIVISION PROTEIN SEPF"/>
    <property type="match status" value="1"/>
</dbReference>
<evidence type="ECO:0000256" key="5">
    <source>
        <dbReference type="HAMAP-Rule" id="MF_01197"/>
    </source>
</evidence>
<dbReference type="InterPro" id="IPR007561">
    <property type="entry name" value="Cell_div_SepF/SepF-rel"/>
</dbReference>
<gene>
    <name evidence="5" type="primary">sepF</name>
    <name evidence="6" type="ORF">ET989_01625</name>
</gene>
<dbReference type="Gene3D" id="3.30.110.150">
    <property type="entry name" value="SepF-like protein"/>
    <property type="match status" value="1"/>
</dbReference>
<dbReference type="InterPro" id="IPR023052">
    <property type="entry name" value="Cell_div_SepF"/>
</dbReference>
<sequence length="182" mass="19270">MPGQQGGNRGVGGELLGVHQGLADECESEVDGGGGCVHENTLFRIGRKVTGFRGVGTEPSGRSGCVREGVVPTASCRSLGDWCGQKGALVPQARSIVVFHPTSYRESRVIGEHLRDGDIVVLDLTRMDAEEMHRLVDFVSGMVFGLQGNIDKVTAYVLVLAPPGVTAMDDAAHLTGSFYNQS</sequence>
<keyword evidence="7" id="KW-1185">Reference proteome</keyword>
<keyword evidence="1 5" id="KW-0132">Cell division</keyword>
<organism evidence="6 7">
    <name type="scientific">Propioniciclava sinopodophylli</name>
    <dbReference type="NCBI Taxonomy" id="1837344"/>
    <lineage>
        <taxon>Bacteria</taxon>
        <taxon>Bacillati</taxon>
        <taxon>Actinomycetota</taxon>
        <taxon>Actinomycetes</taxon>
        <taxon>Propionibacteriales</taxon>
        <taxon>Propionibacteriaceae</taxon>
        <taxon>Propioniciclava</taxon>
    </lineage>
</organism>
<comment type="similarity">
    <text evidence="5">Belongs to the SepF family.</text>
</comment>
<evidence type="ECO:0000256" key="3">
    <source>
        <dbReference type="ARBA" id="ARBA00023306"/>
    </source>
</evidence>
<dbReference type="GO" id="GO:0043093">
    <property type="term" value="P:FtsZ-dependent cytokinesis"/>
    <property type="evidence" value="ECO:0007669"/>
    <property type="project" value="UniProtKB-UniRule"/>
</dbReference>
<keyword evidence="2 5" id="KW-0717">Septation</keyword>
<dbReference type="GO" id="GO:0000917">
    <property type="term" value="P:division septum assembly"/>
    <property type="evidence" value="ECO:0007669"/>
    <property type="project" value="UniProtKB-KW"/>
</dbReference>
<evidence type="ECO:0000256" key="2">
    <source>
        <dbReference type="ARBA" id="ARBA00023210"/>
    </source>
</evidence>
<evidence type="ECO:0000256" key="4">
    <source>
        <dbReference type="ARBA" id="ARBA00044936"/>
    </source>
</evidence>
<dbReference type="GO" id="GO:0005737">
    <property type="term" value="C:cytoplasm"/>
    <property type="evidence" value="ECO:0007669"/>
    <property type="project" value="UniProtKB-SubCell"/>
</dbReference>
<evidence type="ECO:0000256" key="1">
    <source>
        <dbReference type="ARBA" id="ARBA00022618"/>
    </source>
</evidence>
<reference evidence="6 7" key="1">
    <citation type="submission" date="2019-01" db="EMBL/GenBank/DDBJ databases">
        <title>Lactibacter flavus gen. nov., sp. nov., a novel bacterium of the family Propionibacteriaceae isolated from raw milk and dairy products.</title>
        <authorList>
            <person name="Huptas C."/>
            <person name="Wenning M."/>
            <person name="Breitenwieser F."/>
            <person name="Doll E."/>
            <person name="Von Neubeck M."/>
            <person name="Busse H.-J."/>
            <person name="Scherer S."/>
        </authorList>
    </citation>
    <scope>NUCLEOTIDE SEQUENCE [LARGE SCALE GENOMIC DNA]</scope>
    <source>
        <strain evidence="6 7">KCTC 33808</strain>
    </source>
</reference>
<proteinExistence type="inferred from homology"/>
<dbReference type="AlphaFoldDB" id="A0A4Q9KJJ1"/>
<comment type="subunit">
    <text evidence="5">Homodimer. Interacts with FtsZ.</text>
</comment>
<keyword evidence="5" id="KW-0963">Cytoplasm</keyword>
<comment type="subcellular location">
    <subcellularLocation>
        <location evidence="5">Cytoplasm</location>
    </subcellularLocation>
    <text evidence="5">Localizes to the division site, in a FtsZ-dependent manner.</text>
</comment>
<dbReference type="OrthoDB" id="3731101at2"/>